<gene>
    <name evidence="2" type="ORF">PIB30_000877</name>
</gene>
<keyword evidence="3" id="KW-1185">Reference proteome</keyword>
<accession>A0ABU6R2D9</accession>
<evidence type="ECO:0000313" key="2">
    <source>
        <dbReference type="EMBL" id="MED6118253.1"/>
    </source>
</evidence>
<protein>
    <submittedName>
        <fullName evidence="2">Uncharacterized protein</fullName>
    </submittedName>
</protein>
<reference evidence="2 3" key="1">
    <citation type="journal article" date="2023" name="Plants (Basel)">
        <title>Bridging the Gap: Combining Genomics and Transcriptomics Approaches to Understand Stylosanthes scabra, an Orphan Legume from the Brazilian Caatinga.</title>
        <authorList>
            <person name="Ferreira-Neto J.R.C."/>
            <person name="da Silva M.D."/>
            <person name="Binneck E."/>
            <person name="de Melo N.F."/>
            <person name="da Silva R.H."/>
            <person name="de Melo A.L.T.M."/>
            <person name="Pandolfi V."/>
            <person name="Bustamante F.O."/>
            <person name="Brasileiro-Vidal A.C."/>
            <person name="Benko-Iseppon A.M."/>
        </authorList>
    </citation>
    <scope>NUCLEOTIDE SEQUENCE [LARGE SCALE GENOMIC DNA]</scope>
    <source>
        <tissue evidence="2">Leaves</tissue>
    </source>
</reference>
<comment type="caution">
    <text evidence="2">The sequence shown here is derived from an EMBL/GenBank/DDBJ whole genome shotgun (WGS) entry which is preliminary data.</text>
</comment>
<proteinExistence type="predicted"/>
<evidence type="ECO:0000313" key="3">
    <source>
        <dbReference type="Proteomes" id="UP001341840"/>
    </source>
</evidence>
<feature type="chain" id="PRO_5047456201" evidence="1">
    <location>
        <begin position="35"/>
        <end position="111"/>
    </location>
</feature>
<sequence length="111" mass="12651">MYMAKNGNNMRHSIAIMLVMGIIIVCSGSGIAEASNVIFEGNWVSSSDHDVSSSLEKCTEYCKVHYHFNQDRIKTCTMTCIVDECRRLEPTDPKKYRNCVEDLYAKYVVNE</sequence>
<keyword evidence="1" id="KW-0732">Signal</keyword>
<name>A0ABU6R2D9_9FABA</name>
<feature type="signal peptide" evidence="1">
    <location>
        <begin position="1"/>
        <end position="34"/>
    </location>
</feature>
<dbReference type="EMBL" id="JASCZI010030210">
    <property type="protein sequence ID" value="MED6118253.1"/>
    <property type="molecule type" value="Genomic_DNA"/>
</dbReference>
<evidence type="ECO:0000256" key="1">
    <source>
        <dbReference type="SAM" id="SignalP"/>
    </source>
</evidence>
<organism evidence="2 3">
    <name type="scientific">Stylosanthes scabra</name>
    <dbReference type="NCBI Taxonomy" id="79078"/>
    <lineage>
        <taxon>Eukaryota</taxon>
        <taxon>Viridiplantae</taxon>
        <taxon>Streptophyta</taxon>
        <taxon>Embryophyta</taxon>
        <taxon>Tracheophyta</taxon>
        <taxon>Spermatophyta</taxon>
        <taxon>Magnoliopsida</taxon>
        <taxon>eudicotyledons</taxon>
        <taxon>Gunneridae</taxon>
        <taxon>Pentapetalae</taxon>
        <taxon>rosids</taxon>
        <taxon>fabids</taxon>
        <taxon>Fabales</taxon>
        <taxon>Fabaceae</taxon>
        <taxon>Papilionoideae</taxon>
        <taxon>50 kb inversion clade</taxon>
        <taxon>dalbergioids sensu lato</taxon>
        <taxon>Dalbergieae</taxon>
        <taxon>Pterocarpus clade</taxon>
        <taxon>Stylosanthes</taxon>
    </lineage>
</organism>
<dbReference type="Proteomes" id="UP001341840">
    <property type="component" value="Unassembled WGS sequence"/>
</dbReference>